<protein>
    <submittedName>
        <fullName evidence="1">Uncharacterized protein</fullName>
    </submittedName>
</protein>
<dbReference type="GeneID" id="93736864"/>
<sequence>MLYRLLWPPVPVISTETGEYRQAQIFEAVLGASNYTWAEATDTGGTPQ</sequence>
<name>A0A7D5SGA5_9GAMM</name>
<dbReference type="EMBL" id="CP050855">
    <property type="protein sequence ID" value="QLH63232.1"/>
    <property type="molecule type" value="Genomic_DNA"/>
</dbReference>
<dbReference type="AlphaFoldDB" id="A0A7D5SGA5"/>
<gene>
    <name evidence="1" type="ORF">SYMBAF_10200</name>
</gene>
<dbReference type="RefSeq" id="WP_160289800.1">
    <property type="nucleotide sequence ID" value="NZ_CP050855.1"/>
</dbReference>
<reference evidence="1 2" key="1">
    <citation type="journal article" date="2014" name="Genome Announc.">
        <title>Whole-Genome Sequence of Serratia symbiotica Strain CWBI-2.3T, a Free-Living Symbiont of the Black Bean Aphid Aphis fabae.</title>
        <authorList>
            <person name="Foray V."/>
            <person name="Grigorescu A.S."/>
            <person name="Sabri A."/>
            <person name="Haubruge E."/>
            <person name="Lognay G."/>
            <person name="Francis F."/>
            <person name="Fauconnier M.L."/>
            <person name="Hance T."/>
            <person name="Thonart P."/>
        </authorList>
    </citation>
    <scope>NUCLEOTIDE SEQUENCE [LARGE SCALE GENOMIC DNA]</scope>
    <source>
        <strain evidence="1">CWBI-2.3</strain>
    </source>
</reference>
<proteinExistence type="predicted"/>
<organism evidence="1 2">
    <name type="scientific">Serratia symbiotica</name>
    <dbReference type="NCBI Taxonomy" id="138074"/>
    <lineage>
        <taxon>Bacteria</taxon>
        <taxon>Pseudomonadati</taxon>
        <taxon>Pseudomonadota</taxon>
        <taxon>Gammaproteobacteria</taxon>
        <taxon>Enterobacterales</taxon>
        <taxon>Yersiniaceae</taxon>
        <taxon>Serratia</taxon>
    </lineage>
</organism>
<dbReference type="Proteomes" id="UP000042738">
    <property type="component" value="Chromosome"/>
</dbReference>
<evidence type="ECO:0000313" key="1">
    <source>
        <dbReference type="EMBL" id="QLH63232.1"/>
    </source>
</evidence>
<evidence type="ECO:0000313" key="2">
    <source>
        <dbReference type="Proteomes" id="UP000042738"/>
    </source>
</evidence>
<accession>A0A7D5SGA5</accession>